<dbReference type="EMBL" id="SDWT01000002">
    <property type="protein sequence ID" value="RYB92026.1"/>
    <property type="molecule type" value="Genomic_DNA"/>
</dbReference>
<dbReference type="RefSeq" id="WP_129401691.1">
    <property type="nucleotide sequence ID" value="NZ_SDWT01000002.1"/>
</dbReference>
<comment type="caution">
    <text evidence="3">The sequence shown here is derived from an EMBL/GenBank/DDBJ whole genome shotgun (WGS) entry which is preliminary data.</text>
</comment>
<keyword evidence="2" id="KW-0472">Membrane</keyword>
<name>A0A4Q2RTS7_9ACTN</name>
<dbReference type="AlphaFoldDB" id="A0A4Q2RTS7"/>
<organism evidence="3 4">
    <name type="scientific">Nocardioides oleivorans</name>
    <dbReference type="NCBI Taxonomy" id="273676"/>
    <lineage>
        <taxon>Bacteria</taxon>
        <taxon>Bacillati</taxon>
        <taxon>Actinomycetota</taxon>
        <taxon>Actinomycetes</taxon>
        <taxon>Propionibacteriales</taxon>
        <taxon>Nocardioidaceae</taxon>
        <taxon>Nocardioides</taxon>
    </lineage>
</organism>
<evidence type="ECO:0000313" key="3">
    <source>
        <dbReference type="EMBL" id="RYB92026.1"/>
    </source>
</evidence>
<evidence type="ECO:0000256" key="1">
    <source>
        <dbReference type="SAM" id="MobiDB-lite"/>
    </source>
</evidence>
<reference evidence="3 4" key="1">
    <citation type="submission" date="2019-01" db="EMBL/GenBank/DDBJ databases">
        <title>Novel species of Nocardioides.</title>
        <authorList>
            <person name="Liu Q."/>
            <person name="Xin Y.-H."/>
        </authorList>
    </citation>
    <scope>NUCLEOTIDE SEQUENCE [LARGE SCALE GENOMIC DNA]</scope>
    <source>
        <strain evidence="3 4">CGMCC 4.6882</strain>
    </source>
</reference>
<evidence type="ECO:0000313" key="4">
    <source>
        <dbReference type="Proteomes" id="UP000294071"/>
    </source>
</evidence>
<proteinExistence type="predicted"/>
<dbReference type="OrthoDB" id="3787124at2"/>
<protein>
    <submittedName>
        <fullName evidence="3">Uncharacterized protein</fullName>
    </submittedName>
</protein>
<feature type="region of interest" description="Disordered" evidence="1">
    <location>
        <begin position="69"/>
        <end position="91"/>
    </location>
</feature>
<dbReference type="Proteomes" id="UP000294071">
    <property type="component" value="Unassembled WGS sequence"/>
</dbReference>
<sequence length="287" mass="30997">MAGDTDFDRYVGARWDDLVGALEAEGVAPDDARLAVAEVLLAGRRSWDRRTREEQVDVTVWAEVRERAGLPQRPGQPVPHGVRTPDPGDGPEEWLDRARVLRGTRRRRGLRLGLVAVAVLVALGAGWQWWASRPPPVEVREEANALPVVWYSEGDLHLADVVVTLPDITEFAASGSGVVARLGSGTVVQVSDDGEVSPADDTDALDDPVEAPAFIAITQYDVVVQSAPVAGGGWAYLLDSSRREAASTQDAVRRSESGRRALVLCDVDLRCEAPRTIIESGGAIRLR</sequence>
<accession>A0A4Q2RTS7</accession>
<gene>
    <name evidence="3" type="ORF">EUA93_18150</name>
</gene>
<keyword evidence="4" id="KW-1185">Reference proteome</keyword>
<evidence type="ECO:0000256" key="2">
    <source>
        <dbReference type="SAM" id="Phobius"/>
    </source>
</evidence>
<keyword evidence="2" id="KW-0812">Transmembrane</keyword>
<feature type="transmembrane region" description="Helical" evidence="2">
    <location>
        <begin position="109"/>
        <end position="130"/>
    </location>
</feature>
<keyword evidence="2" id="KW-1133">Transmembrane helix</keyword>